<evidence type="ECO:0000313" key="1">
    <source>
        <dbReference type="EMBL" id="CAF4922689.1"/>
    </source>
</evidence>
<dbReference type="EMBL" id="CAJOBZ010000061">
    <property type="protein sequence ID" value="CAF4922689.1"/>
    <property type="molecule type" value="Genomic_DNA"/>
</dbReference>
<protein>
    <submittedName>
        <fullName evidence="1">Uncharacterized protein</fullName>
    </submittedName>
</protein>
<accession>A0A821W969</accession>
<proteinExistence type="predicted"/>
<sequence>MSDHETQLQFNLNNSSEHPQWWCAKTAPIKAQLWNDTRRGDTGGISYSTSLSDHETQLQFNLNNSSEHPQWWCAKTAPIKAQLWERHTSR</sequence>
<dbReference type="Proteomes" id="UP000663880">
    <property type="component" value="Unassembled WGS sequence"/>
</dbReference>
<dbReference type="AlphaFoldDB" id="A0A821W969"/>
<gene>
    <name evidence="1" type="ORF">PMACD_LOCUS13169</name>
</gene>
<evidence type="ECO:0000313" key="2">
    <source>
        <dbReference type="Proteomes" id="UP000663880"/>
    </source>
</evidence>
<organism evidence="1 2">
    <name type="scientific">Pieris macdunnoughi</name>
    <dbReference type="NCBI Taxonomy" id="345717"/>
    <lineage>
        <taxon>Eukaryota</taxon>
        <taxon>Metazoa</taxon>
        <taxon>Ecdysozoa</taxon>
        <taxon>Arthropoda</taxon>
        <taxon>Hexapoda</taxon>
        <taxon>Insecta</taxon>
        <taxon>Pterygota</taxon>
        <taxon>Neoptera</taxon>
        <taxon>Endopterygota</taxon>
        <taxon>Lepidoptera</taxon>
        <taxon>Glossata</taxon>
        <taxon>Ditrysia</taxon>
        <taxon>Papilionoidea</taxon>
        <taxon>Pieridae</taxon>
        <taxon>Pierinae</taxon>
        <taxon>Pieris</taxon>
    </lineage>
</organism>
<name>A0A821W969_9NEOP</name>
<reference evidence="1" key="1">
    <citation type="submission" date="2021-02" db="EMBL/GenBank/DDBJ databases">
        <authorList>
            <person name="Steward A R."/>
        </authorList>
    </citation>
    <scope>NUCLEOTIDE SEQUENCE</scope>
</reference>
<comment type="caution">
    <text evidence="1">The sequence shown here is derived from an EMBL/GenBank/DDBJ whole genome shotgun (WGS) entry which is preliminary data.</text>
</comment>
<keyword evidence="2" id="KW-1185">Reference proteome</keyword>